<comment type="similarity">
    <text evidence="1 3">Belongs to the short-chain dehydrogenases/reductases (SDR) family.</text>
</comment>
<accession>A0A852YFC2</accession>
<dbReference type="SUPFAM" id="SSF51735">
    <property type="entry name" value="NAD(P)-binding Rossmann-fold domains"/>
    <property type="match status" value="1"/>
</dbReference>
<dbReference type="Pfam" id="PF00106">
    <property type="entry name" value="adh_short"/>
    <property type="match status" value="1"/>
</dbReference>
<dbReference type="Proteomes" id="UP000553888">
    <property type="component" value="Unassembled WGS sequence"/>
</dbReference>
<proteinExistence type="inferred from homology"/>
<sequence length="275" mass="28192">MSSTSTTESADSVAGVVPEGVAVVTGASSGIGRAFAERLAAEGRELIVVGRNRARLDELAERLPVAVEVVVADLSDAADTARLAGLLAEREVALLVNNAGVAHYGAFAELPTEKADELLAVKVTAPTLLARAVVPGMLERGSGAIINVAGMLAYSSSAPLADVPLRRAVYVGANAHLVALSQTLDAELRESGIHVQVLCPGVVATEFHERQGMDLSAVPRMSPEDVAAASLRGLELGEVVTAPGVEDAALLDAASAANLAAFRGQSPQVASRYRA</sequence>
<evidence type="ECO:0000313" key="5">
    <source>
        <dbReference type="Proteomes" id="UP000553888"/>
    </source>
</evidence>
<dbReference type="PANTHER" id="PTHR43899:SF13">
    <property type="entry name" value="RH59310P"/>
    <property type="match status" value="1"/>
</dbReference>
<keyword evidence="2" id="KW-0560">Oxidoreductase</keyword>
<dbReference type="PIRSF" id="PIRSF000126">
    <property type="entry name" value="11-beta-HSD1"/>
    <property type="match status" value="1"/>
</dbReference>
<keyword evidence="5" id="KW-1185">Reference proteome</keyword>
<dbReference type="PRINTS" id="PR00080">
    <property type="entry name" value="SDRFAMILY"/>
</dbReference>
<evidence type="ECO:0000256" key="1">
    <source>
        <dbReference type="ARBA" id="ARBA00006484"/>
    </source>
</evidence>
<protein>
    <recommendedName>
        <fullName evidence="6">SDR family NAD(P)-dependent oxidoreductase</fullName>
    </recommendedName>
</protein>
<organism evidence="4 5">
    <name type="scientific">Schumannella luteola</name>
    <dbReference type="NCBI Taxonomy" id="472059"/>
    <lineage>
        <taxon>Bacteria</taxon>
        <taxon>Bacillati</taxon>
        <taxon>Actinomycetota</taxon>
        <taxon>Actinomycetes</taxon>
        <taxon>Micrococcales</taxon>
        <taxon>Microbacteriaceae</taxon>
        <taxon>Schumannella</taxon>
    </lineage>
</organism>
<comment type="caution">
    <text evidence="4">The sequence shown here is derived from an EMBL/GenBank/DDBJ whole genome shotgun (WGS) entry which is preliminary data.</text>
</comment>
<dbReference type="AlphaFoldDB" id="A0A852YFC2"/>
<gene>
    <name evidence="4" type="ORF">BJ979_003088</name>
</gene>
<evidence type="ECO:0000313" key="4">
    <source>
        <dbReference type="EMBL" id="NYH00463.1"/>
    </source>
</evidence>
<dbReference type="InterPro" id="IPR002347">
    <property type="entry name" value="SDR_fam"/>
</dbReference>
<dbReference type="PANTHER" id="PTHR43899">
    <property type="entry name" value="RH59310P"/>
    <property type="match status" value="1"/>
</dbReference>
<dbReference type="RefSeq" id="WP_179569302.1">
    <property type="nucleotide sequence ID" value="NZ_JACBZY010000001.1"/>
</dbReference>
<dbReference type="InterPro" id="IPR051019">
    <property type="entry name" value="VLCFA-Steroid_DH"/>
</dbReference>
<dbReference type="InterPro" id="IPR036291">
    <property type="entry name" value="NAD(P)-bd_dom_sf"/>
</dbReference>
<evidence type="ECO:0008006" key="6">
    <source>
        <dbReference type="Google" id="ProtNLM"/>
    </source>
</evidence>
<dbReference type="PRINTS" id="PR00081">
    <property type="entry name" value="GDHRDH"/>
</dbReference>
<name>A0A852YFC2_9MICO</name>
<evidence type="ECO:0000256" key="2">
    <source>
        <dbReference type="ARBA" id="ARBA00023002"/>
    </source>
</evidence>
<dbReference type="Gene3D" id="3.40.50.720">
    <property type="entry name" value="NAD(P)-binding Rossmann-like Domain"/>
    <property type="match status" value="1"/>
</dbReference>
<evidence type="ECO:0000256" key="3">
    <source>
        <dbReference type="RuleBase" id="RU000363"/>
    </source>
</evidence>
<reference evidence="4 5" key="1">
    <citation type="submission" date="2020-07" db="EMBL/GenBank/DDBJ databases">
        <title>Sequencing the genomes of 1000 actinobacteria strains.</title>
        <authorList>
            <person name="Klenk H.-P."/>
        </authorList>
    </citation>
    <scope>NUCLEOTIDE SEQUENCE [LARGE SCALE GENOMIC DNA]</scope>
    <source>
        <strain evidence="4 5">DSM 23141</strain>
    </source>
</reference>
<dbReference type="EMBL" id="JACBZY010000001">
    <property type="protein sequence ID" value="NYH00463.1"/>
    <property type="molecule type" value="Genomic_DNA"/>
</dbReference>
<dbReference type="GO" id="GO:0016491">
    <property type="term" value="F:oxidoreductase activity"/>
    <property type="evidence" value="ECO:0007669"/>
    <property type="project" value="UniProtKB-KW"/>
</dbReference>